<evidence type="ECO:0000313" key="1">
    <source>
        <dbReference type="EMBL" id="CAK8989238.1"/>
    </source>
</evidence>
<comment type="caution">
    <text evidence="1">The sequence shown here is derived from an EMBL/GenBank/DDBJ whole genome shotgun (WGS) entry which is preliminary data.</text>
</comment>
<protein>
    <submittedName>
        <fullName evidence="1">Uncharacterized protein</fullName>
    </submittedName>
</protein>
<reference evidence="1 2" key="1">
    <citation type="submission" date="2024-02" db="EMBL/GenBank/DDBJ databases">
        <authorList>
            <person name="Chen Y."/>
            <person name="Shah S."/>
            <person name="Dougan E. K."/>
            <person name="Thang M."/>
            <person name="Chan C."/>
        </authorList>
    </citation>
    <scope>NUCLEOTIDE SEQUENCE [LARGE SCALE GENOMIC DNA]</scope>
</reference>
<organism evidence="1 2">
    <name type="scientific">Durusdinium trenchii</name>
    <dbReference type="NCBI Taxonomy" id="1381693"/>
    <lineage>
        <taxon>Eukaryota</taxon>
        <taxon>Sar</taxon>
        <taxon>Alveolata</taxon>
        <taxon>Dinophyceae</taxon>
        <taxon>Suessiales</taxon>
        <taxon>Symbiodiniaceae</taxon>
        <taxon>Durusdinium</taxon>
    </lineage>
</organism>
<keyword evidence="2" id="KW-1185">Reference proteome</keyword>
<gene>
    <name evidence="1" type="ORF">SCF082_LOCUS1724</name>
</gene>
<accession>A0ABP0HHG6</accession>
<evidence type="ECO:0000313" key="2">
    <source>
        <dbReference type="Proteomes" id="UP001642464"/>
    </source>
</evidence>
<dbReference type="Proteomes" id="UP001642464">
    <property type="component" value="Unassembled WGS sequence"/>
</dbReference>
<proteinExistence type="predicted"/>
<sequence length="547" mass="61422">MEQNWNGLAARVMGAAEELLPNLDLEAVSLKDMRAKLTQRLGLDVDALEAYKAEVTQILQQTMQASAFSESLPPELCSSDRAQMVYLCTIARVLPGTLDTSDLADIQQMSRERIGNCVRDAFNDPLMEGGGRRGNANGNIVKKLAVFQEAHEDGERHFHVAVLLALERRWLPAKRTLRIRHRMASHWSSSHKQFWPAVRYGAIATCKKPVVDEARCQWSAAGEGPWCLFEASQEPWNAHAWRQRNEKAERKRLCGESKRKAKFTKLDLTAIIVARGLKSPADVMAYAQDHGTHKMQEWVCANQRKLGEYVQEAFDWQEAREAAKLEKETEWALLCRKAEEACPYKAQGCGYAQAAQQFFAANSKTLDASELAFALRAVIVFHKPALNSSFPLVNLYKNKRSNMAMKTLRQKGCCLTAKDKELWLPNRTQVFTCHAVLKDLRRTEPCVPCMCQWICEGVTQADARLALQSLPTIEPSLPALESIVEGLAELGARARIPKAKQEALHVELLQLGAVNVREVGVSDWKGLNAFVQLLPFEQRRFLQALSA</sequence>
<name>A0ABP0HHG6_9DINO</name>
<dbReference type="EMBL" id="CAXAMM010000839">
    <property type="protein sequence ID" value="CAK8989238.1"/>
    <property type="molecule type" value="Genomic_DNA"/>
</dbReference>